<accession>A0A2P2PTK7</accession>
<reference evidence="1" key="1">
    <citation type="submission" date="2018-02" db="EMBL/GenBank/DDBJ databases">
        <title>Rhizophora mucronata_Transcriptome.</title>
        <authorList>
            <person name="Meera S.P."/>
            <person name="Sreeshan A."/>
            <person name="Augustine A."/>
        </authorList>
    </citation>
    <scope>NUCLEOTIDE SEQUENCE</scope>
    <source>
        <tissue evidence="1">Leaf</tissue>
    </source>
</reference>
<protein>
    <submittedName>
        <fullName evidence="1">Uncharacterized protein</fullName>
    </submittedName>
</protein>
<name>A0A2P2PTK7_RHIMU</name>
<sequence length="48" mass="5520">MCQEKNPSHLFLFHHLCSIRSSFLSHSLYGVQEKDVLSFFSTTMLSVS</sequence>
<proteinExistence type="predicted"/>
<organism evidence="1">
    <name type="scientific">Rhizophora mucronata</name>
    <name type="common">Asiatic mangrove</name>
    <dbReference type="NCBI Taxonomy" id="61149"/>
    <lineage>
        <taxon>Eukaryota</taxon>
        <taxon>Viridiplantae</taxon>
        <taxon>Streptophyta</taxon>
        <taxon>Embryophyta</taxon>
        <taxon>Tracheophyta</taxon>
        <taxon>Spermatophyta</taxon>
        <taxon>Magnoliopsida</taxon>
        <taxon>eudicotyledons</taxon>
        <taxon>Gunneridae</taxon>
        <taxon>Pentapetalae</taxon>
        <taxon>rosids</taxon>
        <taxon>fabids</taxon>
        <taxon>Malpighiales</taxon>
        <taxon>Rhizophoraceae</taxon>
        <taxon>Rhizophora</taxon>
    </lineage>
</organism>
<dbReference type="AlphaFoldDB" id="A0A2P2PTK7"/>
<dbReference type="EMBL" id="GGEC01077583">
    <property type="protein sequence ID" value="MBX58067.1"/>
    <property type="molecule type" value="Transcribed_RNA"/>
</dbReference>
<evidence type="ECO:0000313" key="1">
    <source>
        <dbReference type="EMBL" id="MBX58067.1"/>
    </source>
</evidence>